<dbReference type="InterPro" id="IPR001667">
    <property type="entry name" value="DDH_dom"/>
</dbReference>
<dbReference type="InterPro" id="IPR038763">
    <property type="entry name" value="DHH_sf"/>
</dbReference>
<dbReference type="NCBIfam" id="TIGR00644">
    <property type="entry name" value="recJ"/>
    <property type="match status" value="1"/>
</dbReference>
<dbReference type="HOGENOM" id="CLU_009736_5_1_4"/>
<dbReference type="InterPro" id="IPR051673">
    <property type="entry name" value="SSDNA_exonuclease_RecJ"/>
</dbReference>
<dbReference type="FunFam" id="3.90.1640.30:FF:000001">
    <property type="entry name" value="Single-stranded-DNA-specific exonuclease RecJ"/>
    <property type="match status" value="1"/>
</dbReference>
<dbReference type="GO" id="GO:0008409">
    <property type="term" value="F:5'-3' exonuclease activity"/>
    <property type="evidence" value="ECO:0007669"/>
    <property type="project" value="InterPro"/>
</dbReference>
<evidence type="ECO:0000256" key="2">
    <source>
        <dbReference type="ARBA" id="ARBA00019841"/>
    </source>
</evidence>
<dbReference type="AlphaFoldDB" id="F0F163"/>
<dbReference type="InterPro" id="IPR004610">
    <property type="entry name" value="RecJ"/>
</dbReference>
<sequence>MALVKHIATREIDNAIQQALQEKGAPPLLAQLYASRQVHSADELDDALNRLIPYTQLTNCVAAAQRLAQAIEQNEKILIIADYDADGATACSVGIKGLQSMGATVDFFVPNRFEHGYGLTPELADIAHDLGAQLILTVDNGISSHDGVERARQWGIDTIVTDHHHAGSHVPNCLIVNPNQRGCTFPSKNLAGVGVIFYVLIALRAELRQRGWFHAGLPEPKLDLLLDLVALGTVADVVPLDHNNRILVSQGLKRIRAGKMSFGIQALFQEARRDARKAQPFDMGFALGPRINAAGRLDDMSLGIHCLLSDNLDSAQQMAHELNQLNQTRQEIEQDMLQNVLALCPSELPEQQTTLAVFHEDFHQGVVGIVASRLKERFYRPTFVFAPSDDGEIRGSGRSITGVHLRDVLDSVAKRCPDMIIKFGGHAMAAGLTMHAHRFEEFCTIFEQVVREWVDEDTLAQTYLTDGNLHASDITLEHAHLLNGQVWGQGFPAPSFHDEFSVLRQQPMGADKKHTKAWLRKEGREFEAMFWRCDVSLPEKIHIVYRPTVNEWRGNEELQLYVDYWEPVT</sequence>
<evidence type="ECO:0000256" key="3">
    <source>
        <dbReference type="ARBA" id="ARBA00022722"/>
    </source>
</evidence>
<keyword evidence="10" id="KW-1185">Reference proteome</keyword>
<name>F0F163_9NEIS</name>
<comment type="caution">
    <text evidence="9">The sequence shown here is derived from an EMBL/GenBank/DDBJ whole genome shotgun (WGS) entry which is preliminary data.</text>
</comment>
<evidence type="ECO:0000256" key="4">
    <source>
        <dbReference type="ARBA" id="ARBA00022801"/>
    </source>
</evidence>
<dbReference type="STRING" id="888741.HMPREF9098_1848"/>
<dbReference type="RefSeq" id="WP_003783803.1">
    <property type="nucleotide sequence ID" value="NZ_GL870929.1"/>
</dbReference>
<dbReference type="SUPFAM" id="SSF64182">
    <property type="entry name" value="DHH phosphoesterases"/>
    <property type="match status" value="1"/>
</dbReference>
<protein>
    <recommendedName>
        <fullName evidence="2">Single-stranded-DNA-specific exonuclease RecJ</fullName>
    </recommendedName>
</protein>
<accession>F0F163</accession>
<feature type="domain" description="RecJ OB" evidence="8">
    <location>
        <begin position="465"/>
        <end position="563"/>
    </location>
</feature>
<evidence type="ECO:0000313" key="9">
    <source>
        <dbReference type="EMBL" id="EGC16761.1"/>
    </source>
</evidence>
<keyword evidence="4 9" id="KW-0378">Hydrolase</keyword>
<evidence type="ECO:0000259" key="7">
    <source>
        <dbReference type="Pfam" id="PF02272"/>
    </source>
</evidence>
<proteinExistence type="inferred from homology"/>
<dbReference type="GO" id="GO:0006281">
    <property type="term" value="P:DNA repair"/>
    <property type="evidence" value="ECO:0007669"/>
    <property type="project" value="InterPro"/>
</dbReference>
<dbReference type="GO" id="GO:0006310">
    <property type="term" value="P:DNA recombination"/>
    <property type="evidence" value="ECO:0007669"/>
    <property type="project" value="InterPro"/>
</dbReference>
<dbReference type="Gene3D" id="3.10.310.30">
    <property type="match status" value="1"/>
</dbReference>
<evidence type="ECO:0000259" key="8">
    <source>
        <dbReference type="Pfam" id="PF17768"/>
    </source>
</evidence>
<dbReference type="PANTHER" id="PTHR30255">
    <property type="entry name" value="SINGLE-STRANDED-DNA-SPECIFIC EXONUCLEASE RECJ"/>
    <property type="match status" value="1"/>
</dbReference>
<comment type="similarity">
    <text evidence="1">Belongs to the RecJ family.</text>
</comment>
<gene>
    <name evidence="9" type="primary">recJ</name>
    <name evidence="9" type="ORF">HMPREF9098_1848</name>
</gene>
<dbReference type="EMBL" id="AEWV01000036">
    <property type="protein sequence ID" value="EGC16761.1"/>
    <property type="molecule type" value="Genomic_DNA"/>
</dbReference>
<evidence type="ECO:0000313" key="10">
    <source>
        <dbReference type="Proteomes" id="UP000004088"/>
    </source>
</evidence>
<dbReference type="InterPro" id="IPR041122">
    <property type="entry name" value="RecJ_OB"/>
</dbReference>
<dbReference type="InterPro" id="IPR003156">
    <property type="entry name" value="DHHA1_dom"/>
</dbReference>
<evidence type="ECO:0000256" key="5">
    <source>
        <dbReference type="ARBA" id="ARBA00022839"/>
    </source>
</evidence>
<evidence type="ECO:0000259" key="6">
    <source>
        <dbReference type="Pfam" id="PF01368"/>
    </source>
</evidence>
<dbReference type="PANTHER" id="PTHR30255:SF2">
    <property type="entry name" value="SINGLE-STRANDED-DNA-SPECIFIC EXONUCLEASE RECJ"/>
    <property type="match status" value="1"/>
</dbReference>
<keyword evidence="5 9" id="KW-0269">Exonuclease</keyword>
<dbReference type="Pfam" id="PF02272">
    <property type="entry name" value="DHHA1"/>
    <property type="match status" value="1"/>
</dbReference>
<reference evidence="9 10" key="1">
    <citation type="submission" date="2011-01" db="EMBL/GenBank/DDBJ databases">
        <authorList>
            <person name="Muzny D."/>
            <person name="Qin X."/>
            <person name="Deng J."/>
            <person name="Jiang H."/>
            <person name="Liu Y."/>
            <person name="Qu J."/>
            <person name="Song X.-Z."/>
            <person name="Zhang L."/>
            <person name="Thornton R."/>
            <person name="Coyle M."/>
            <person name="Francisco L."/>
            <person name="Jackson L."/>
            <person name="Javaid M."/>
            <person name="Korchina V."/>
            <person name="Kovar C."/>
            <person name="Mata R."/>
            <person name="Mathew T."/>
            <person name="Ngo R."/>
            <person name="Nguyen L."/>
            <person name="Nguyen N."/>
            <person name="Okwuonu G."/>
            <person name="Ongeri F."/>
            <person name="Pham C."/>
            <person name="Simmons D."/>
            <person name="Wilczek-Boney K."/>
            <person name="Hale W."/>
            <person name="Jakkamsetti A."/>
            <person name="Pham P."/>
            <person name="Ruth R."/>
            <person name="San Lucas F."/>
            <person name="Warren J."/>
            <person name="Zhang J."/>
            <person name="Zhao Z."/>
            <person name="Zhou C."/>
            <person name="Zhu D."/>
            <person name="Lee S."/>
            <person name="Bess C."/>
            <person name="Blankenburg K."/>
            <person name="Forbes L."/>
            <person name="Fu Q."/>
            <person name="Gubbala S."/>
            <person name="Hirani K."/>
            <person name="Jayaseelan J.C."/>
            <person name="Lara F."/>
            <person name="Munidasa M."/>
            <person name="Palculict T."/>
            <person name="Patil S."/>
            <person name="Pu L.-L."/>
            <person name="Saada N."/>
            <person name="Tang L."/>
            <person name="Weissenberger G."/>
            <person name="Zhu Y."/>
            <person name="Hemphill L."/>
            <person name="Shang Y."/>
            <person name="Youmans B."/>
            <person name="Ayvaz T."/>
            <person name="Ross M."/>
            <person name="Santibanez J."/>
            <person name="Aqrawi P."/>
            <person name="Gross S."/>
            <person name="Joshi V."/>
            <person name="Fowler G."/>
            <person name="Nazareth L."/>
            <person name="Reid J."/>
            <person name="Worley K."/>
            <person name="Petrosino J."/>
            <person name="Highlander S."/>
            <person name="Gibbs R."/>
        </authorList>
    </citation>
    <scope>NUCLEOTIDE SEQUENCE [LARGE SCALE GENOMIC DNA]</scope>
    <source>
        <strain evidence="9 10">ATCC 33394</strain>
    </source>
</reference>
<feature type="domain" description="DHHA1" evidence="7">
    <location>
        <begin position="356"/>
        <end position="451"/>
    </location>
</feature>
<dbReference type="Proteomes" id="UP000004088">
    <property type="component" value="Unassembled WGS sequence"/>
</dbReference>
<organism evidence="9 10">
    <name type="scientific">Kingella denitrificans ATCC 33394</name>
    <dbReference type="NCBI Taxonomy" id="888741"/>
    <lineage>
        <taxon>Bacteria</taxon>
        <taxon>Pseudomonadati</taxon>
        <taxon>Pseudomonadota</taxon>
        <taxon>Betaproteobacteria</taxon>
        <taxon>Neisseriales</taxon>
        <taxon>Neisseriaceae</taxon>
        <taxon>Kingella</taxon>
    </lineage>
</organism>
<dbReference type="GO" id="GO:0003676">
    <property type="term" value="F:nucleic acid binding"/>
    <property type="evidence" value="ECO:0007669"/>
    <property type="project" value="InterPro"/>
</dbReference>
<feature type="domain" description="DDH" evidence="6">
    <location>
        <begin position="76"/>
        <end position="233"/>
    </location>
</feature>
<evidence type="ECO:0000256" key="1">
    <source>
        <dbReference type="ARBA" id="ARBA00005915"/>
    </source>
</evidence>
<dbReference type="Gene3D" id="3.90.1640.30">
    <property type="match status" value="1"/>
</dbReference>
<dbReference type="Pfam" id="PF17768">
    <property type="entry name" value="RecJ_OB"/>
    <property type="match status" value="1"/>
</dbReference>
<keyword evidence="3" id="KW-0540">Nuclease</keyword>
<dbReference type="Pfam" id="PF01368">
    <property type="entry name" value="DHH"/>
    <property type="match status" value="1"/>
</dbReference>